<dbReference type="GO" id="GO:0000160">
    <property type="term" value="P:phosphorelay signal transduction system"/>
    <property type="evidence" value="ECO:0007669"/>
    <property type="project" value="InterPro"/>
</dbReference>
<dbReference type="EMBL" id="AFWV01000007">
    <property type="protein sequence ID" value="EGV18467.1"/>
    <property type="molecule type" value="Genomic_DNA"/>
</dbReference>
<feature type="domain" description="OmpR/PhoB-type" evidence="5">
    <location>
        <begin position="8"/>
        <end position="106"/>
    </location>
</feature>
<dbReference type="RefSeq" id="WP_007193326.1">
    <property type="nucleotide sequence ID" value="NZ_AFWV01000007.1"/>
</dbReference>
<dbReference type="AlphaFoldDB" id="F9UBZ9"/>
<dbReference type="SUPFAM" id="SSF46894">
    <property type="entry name" value="C-terminal effector domain of the bipartite response regulators"/>
    <property type="match status" value="1"/>
</dbReference>
<feature type="transmembrane region" description="Helical" evidence="4">
    <location>
        <begin position="135"/>
        <end position="155"/>
    </location>
</feature>
<dbReference type="OrthoDB" id="7052061at2"/>
<evidence type="ECO:0000256" key="4">
    <source>
        <dbReference type="SAM" id="Phobius"/>
    </source>
</evidence>
<dbReference type="Gene3D" id="1.10.10.10">
    <property type="entry name" value="Winged helix-like DNA-binding domain superfamily/Winged helix DNA-binding domain"/>
    <property type="match status" value="1"/>
</dbReference>
<keyword evidence="4" id="KW-0472">Membrane</keyword>
<dbReference type="EC" id="4.6.1.1" evidence="6"/>
<evidence type="ECO:0000256" key="1">
    <source>
        <dbReference type="ARBA" id="ARBA00023125"/>
    </source>
</evidence>
<keyword evidence="4" id="KW-0812">Transmembrane</keyword>
<dbReference type="SMART" id="SM00862">
    <property type="entry name" value="Trans_reg_C"/>
    <property type="match status" value="1"/>
</dbReference>
<evidence type="ECO:0000313" key="7">
    <source>
        <dbReference type="Proteomes" id="UP000005459"/>
    </source>
</evidence>
<keyword evidence="7" id="KW-1185">Reference proteome</keyword>
<dbReference type="Proteomes" id="UP000005459">
    <property type="component" value="Unassembled WGS sequence"/>
</dbReference>
<dbReference type="PATRIC" id="fig|768671.3.peg.2595"/>
<dbReference type="PROSITE" id="PS50005">
    <property type="entry name" value="TPR"/>
    <property type="match status" value="1"/>
</dbReference>
<dbReference type="SMART" id="SM00028">
    <property type="entry name" value="TPR"/>
    <property type="match status" value="3"/>
</dbReference>
<dbReference type="GO" id="GO:0004016">
    <property type="term" value="F:adenylate cyclase activity"/>
    <property type="evidence" value="ECO:0007669"/>
    <property type="project" value="UniProtKB-EC"/>
</dbReference>
<dbReference type="Gene3D" id="1.25.40.10">
    <property type="entry name" value="Tetratricopeptide repeat domain"/>
    <property type="match status" value="1"/>
</dbReference>
<organism evidence="6 7">
    <name type="scientific">Thiocapsa marina 5811</name>
    <dbReference type="NCBI Taxonomy" id="768671"/>
    <lineage>
        <taxon>Bacteria</taxon>
        <taxon>Pseudomonadati</taxon>
        <taxon>Pseudomonadota</taxon>
        <taxon>Gammaproteobacteria</taxon>
        <taxon>Chromatiales</taxon>
        <taxon>Chromatiaceae</taxon>
        <taxon>Thiocapsa</taxon>
    </lineage>
</organism>
<name>F9UBZ9_9GAMM</name>
<dbReference type="InterPro" id="IPR001867">
    <property type="entry name" value="OmpR/PhoB-type_DNA-bd"/>
</dbReference>
<dbReference type="eggNOG" id="COG5616">
    <property type="taxonomic scope" value="Bacteria"/>
</dbReference>
<reference evidence="6 7" key="1">
    <citation type="submission" date="2011-06" db="EMBL/GenBank/DDBJ databases">
        <title>The draft genome of Thiocapsa marina 5811.</title>
        <authorList>
            <consortium name="US DOE Joint Genome Institute (JGI-PGF)"/>
            <person name="Lucas S."/>
            <person name="Han J."/>
            <person name="Cheng J.-F."/>
            <person name="Goodwin L."/>
            <person name="Pitluck S."/>
            <person name="Peters L."/>
            <person name="Land M.L."/>
            <person name="Hauser L."/>
            <person name="Vogl K."/>
            <person name="Liu Z."/>
            <person name="Imhoff J."/>
            <person name="Thiel V."/>
            <person name="Frigaard N.-U."/>
            <person name="Bryant D."/>
            <person name="Woyke T.J."/>
        </authorList>
    </citation>
    <scope>NUCLEOTIDE SEQUENCE [LARGE SCALE GENOMIC DNA]</scope>
    <source>
        <strain evidence="6 7">5811</strain>
    </source>
</reference>
<feature type="DNA-binding region" description="OmpR/PhoB-type" evidence="3">
    <location>
        <begin position="8"/>
        <end position="106"/>
    </location>
</feature>
<evidence type="ECO:0000259" key="5">
    <source>
        <dbReference type="PROSITE" id="PS51755"/>
    </source>
</evidence>
<dbReference type="STRING" id="768671.ThimaDRAFT_2451"/>
<keyword evidence="2" id="KW-0802">TPR repeat</keyword>
<dbReference type="InterPro" id="IPR019734">
    <property type="entry name" value="TPR_rpt"/>
</dbReference>
<dbReference type="SUPFAM" id="SSF48452">
    <property type="entry name" value="TPR-like"/>
    <property type="match status" value="1"/>
</dbReference>
<proteinExistence type="predicted"/>
<dbReference type="GO" id="GO:0006355">
    <property type="term" value="P:regulation of DNA-templated transcription"/>
    <property type="evidence" value="ECO:0007669"/>
    <property type="project" value="InterPro"/>
</dbReference>
<dbReference type="CDD" id="cd00383">
    <property type="entry name" value="trans_reg_C"/>
    <property type="match status" value="1"/>
</dbReference>
<dbReference type="eggNOG" id="COG3710">
    <property type="taxonomic scope" value="Bacteria"/>
</dbReference>
<gene>
    <name evidence="6" type="ORF">ThimaDRAFT_2451</name>
</gene>
<keyword evidence="6" id="KW-0456">Lyase</keyword>
<protein>
    <submittedName>
        <fullName evidence="6">Transcriptional regulator, CadC</fullName>
        <ecNumber evidence="6">4.6.1.1</ecNumber>
    </submittedName>
</protein>
<dbReference type="PANTHER" id="PTHR47691">
    <property type="entry name" value="REGULATOR-RELATED"/>
    <property type="match status" value="1"/>
</dbReference>
<keyword evidence="1 3" id="KW-0238">DNA-binding</keyword>
<dbReference type="eggNOG" id="COG0457">
    <property type="taxonomic scope" value="Bacteria"/>
</dbReference>
<evidence type="ECO:0000313" key="6">
    <source>
        <dbReference type="EMBL" id="EGV18467.1"/>
    </source>
</evidence>
<dbReference type="Pfam" id="PF00486">
    <property type="entry name" value="Trans_reg_C"/>
    <property type="match status" value="1"/>
</dbReference>
<dbReference type="PANTHER" id="PTHR47691:SF3">
    <property type="entry name" value="HTH-TYPE TRANSCRIPTIONAL REGULATOR RV0890C-RELATED"/>
    <property type="match status" value="1"/>
</dbReference>
<dbReference type="InterPro" id="IPR011990">
    <property type="entry name" value="TPR-like_helical_dom_sf"/>
</dbReference>
<accession>F9UBZ9</accession>
<dbReference type="GO" id="GO:0003677">
    <property type="term" value="F:DNA binding"/>
    <property type="evidence" value="ECO:0007669"/>
    <property type="project" value="UniProtKB-UniRule"/>
</dbReference>
<dbReference type="InterPro" id="IPR036388">
    <property type="entry name" value="WH-like_DNA-bd_sf"/>
</dbReference>
<keyword evidence="4" id="KW-1133">Transmembrane helix</keyword>
<feature type="repeat" description="TPR" evidence="2">
    <location>
        <begin position="403"/>
        <end position="436"/>
    </location>
</feature>
<evidence type="ECO:0000256" key="2">
    <source>
        <dbReference type="PROSITE-ProRule" id="PRU00339"/>
    </source>
</evidence>
<sequence length="568" mass="63336">MSPVPWPEDGFRVGPWSVDPKGGLLSRGTRLVRVEPKVMDVLVYFAGRAGEVVSREELERDVWRGALVGYDAVTKTVTKLRQALGDDPRNPRYIQTVPKRGYRFVARAEPADPIEGSQPEASDRIRRPLGSPRRLLLVIILGVAISASFLFYLGVLRPLGGSGGTPGEALDSSGPTDPVLPEVTRVLVLPFDVLGDDPDQLYLARGLTADLITDLSQLSGLSVTGLGGRNTAADVNETASAGIRYEVWGGVQRSGDRIRAEVRLTDAISGRQLSVERYDQPFENLFEVQQDIRNRLAKALLVTLSEVEKDRVAHRYTRSVEAYDLFLRAQSQLLVRREDQNRRARDLYLQAIRKDPGFARAYAGLALTYAYAYRNQWSSDGAAALARAVTMAETAVEIDPTIPEVHWSLGYVKVQQRRHQEALTHLDQALRLDPGFADAFALKGGIETYIGRPRRTIPLARAAIQRNPSAGYLYYMILGRAYFFIDDQVQALINLREAVMRNPEVLEVRVFLAAALELGGERRDAEWEAEEIRAIHPAFSTDAWLETYPMTDRDQQQRLVTTLARLGL</sequence>
<dbReference type="PROSITE" id="PS51755">
    <property type="entry name" value="OMPR_PHOB"/>
    <property type="match status" value="1"/>
</dbReference>
<evidence type="ECO:0000256" key="3">
    <source>
        <dbReference type="PROSITE-ProRule" id="PRU01091"/>
    </source>
</evidence>
<dbReference type="InterPro" id="IPR016032">
    <property type="entry name" value="Sig_transdc_resp-reg_C-effctor"/>
</dbReference>